<dbReference type="InterPro" id="IPR003587">
    <property type="entry name" value="Hint_dom_N"/>
</dbReference>
<evidence type="ECO:0000256" key="6">
    <source>
        <dbReference type="ARBA" id="ARBA00022840"/>
    </source>
</evidence>
<dbReference type="GO" id="GO:0043138">
    <property type="term" value="F:3'-5' DNA helicase activity"/>
    <property type="evidence" value="ECO:0007669"/>
    <property type="project" value="UniProtKB-EC"/>
</dbReference>
<evidence type="ECO:0000256" key="4">
    <source>
        <dbReference type="ARBA" id="ARBA00022801"/>
    </source>
</evidence>
<dbReference type="Gene3D" id="3.40.50.300">
    <property type="entry name" value="P-loop containing nucleotide triphosphate hydrolases"/>
    <property type="match status" value="2"/>
</dbReference>
<keyword evidence="6 13" id="KW-0067">ATP-binding</keyword>
<dbReference type="CDD" id="cd17932">
    <property type="entry name" value="DEXQc_UvrD"/>
    <property type="match status" value="1"/>
</dbReference>
<evidence type="ECO:0000256" key="1">
    <source>
        <dbReference type="ARBA" id="ARBA00009922"/>
    </source>
</evidence>
<dbReference type="Gene3D" id="2.170.16.10">
    <property type="entry name" value="Hedgehog/Intein (Hint) domain"/>
    <property type="match status" value="2"/>
</dbReference>
<dbReference type="NCBIfam" id="TIGR01445">
    <property type="entry name" value="intein_Nterm"/>
    <property type="match status" value="1"/>
</dbReference>
<dbReference type="Proteomes" id="UP000184389">
    <property type="component" value="Unassembled WGS sequence"/>
</dbReference>
<evidence type="ECO:0000259" key="15">
    <source>
        <dbReference type="PROSITE" id="PS51217"/>
    </source>
</evidence>
<dbReference type="GO" id="GO:0000725">
    <property type="term" value="P:recombinational repair"/>
    <property type="evidence" value="ECO:0007669"/>
    <property type="project" value="TreeGrafter"/>
</dbReference>
<dbReference type="PANTHER" id="PTHR11070:SF2">
    <property type="entry name" value="ATP-DEPENDENT DNA HELICASE SRS2"/>
    <property type="match status" value="1"/>
</dbReference>
<dbReference type="PANTHER" id="PTHR11070">
    <property type="entry name" value="UVRD / RECB / PCRA DNA HELICASE FAMILY MEMBER"/>
    <property type="match status" value="1"/>
</dbReference>
<comment type="catalytic activity">
    <reaction evidence="9">
        <text>Couples ATP hydrolysis with the unwinding of duplex DNA by translocating in the 3'-5' direction.</text>
        <dbReference type="EC" id="5.6.2.4"/>
    </reaction>
</comment>
<dbReference type="RefSeq" id="WP_072742537.1">
    <property type="nucleotide sequence ID" value="NZ_FQXR01000002.1"/>
</dbReference>
<dbReference type="InterPro" id="IPR000212">
    <property type="entry name" value="DNA_helicase_UvrD/REP"/>
</dbReference>
<dbReference type="InterPro" id="IPR030934">
    <property type="entry name" value="Intein_C"/>
</dbReference>
<evidence type="ECO:0000256" key="5">
    <source>
        <dbReference type="ARBA" id="ARBA00022806"/>
    </source>
</evidence>
<evidence type="ECO:0000313" key="17">
    <source>
        <dbReference type="Proteomes" id="UP000184389"/>
    </source>
</evidence>
<dbReference type="GO" id="GO:0016539">
    <property type="term" value="P:intein-mediated protein splicing"/>
    <property type="evidence" value="ECO:0007669"/>
    <property type="project" value="InterPro"/>
</dbReference>
<keyword evidence="7" id="KW-0238">DNA-binding</keyword>
<evidence type="ECO:0000256" key="12">
    <source>
        <dbReference type="ARBA" id="ARBA00048988"/>
    </source>
</evidence>
<dbReference type="PROSITE" id="PS51198">
    <property type="entry name" value="UVRD_HELICASE_ATP_BIND"/>
    <property type="match status" value="1"/>
</dbReference>
<accession>A0A1M5S350</accession>
<dbReference type="GO" id="GO:0016887">
    <property type="term" value="F:ATP hydrolysis activity"/>
    <property type="evidence" value="ECO:0007669"/>
    <property type="project" value="RHEA"/>
</dbReference>
<reference evidence="16 17" key="1">
    <citation type="submission" date="2016-11" db="EMBL/GenBank/DDBJ databases">
        <authorList>
            <person name="Jaros S."/>
            <person name="Januszkiewicz K."/>
            <person name="Wedrychowicz H."/>
        </authorList>
    </citation>
    <scope>NUCLEOTIDE SEQUENCE [LARGE SCALE GENOMIC DNA]</scope>
    <source>
        <strain evidence="16 17">DSM 13106</strain>
    </source>
</reference>
<evidence type="ECO:0000256" key="7">
    <source>
        <dbReference type="ARBA" id="ARBA00023125"/>
    </source>
</evidence>
<name>A0A1M5S350_9FIRM</name>
<dbReference type="EC" id="5.6.2.4" evidence="10"/>
<keyword evidence="8" id="KW-0413">Isomerase</keyword>
<dbReference type="CDD" id="cd18807">
    <property type="entry name" value="SF1_C_UvrD"/>
    <property type="match status" value="1"/>
</dbReference>
<dbReference type="InterPro" id="IPR006141">
    <property type="entry name" value="Intein_N"/>
</dbReference>
<dbReference type="InterPro" id="IPR014017">
    <property type="entry name" value="DNA_helicase_UvrD-like_C"/>
</dbReference>
<dbReference type="FunFam" id="1.10.10.160:FF:000001">
    <property type="entry name" value="ATP-dependent DNA helicase"/>
    <property type="match status" value="1"/>
</dbReference>
<keyword evidence="5 13" id="KW-0347">Helicase</keyword>
<sequence length="1085" mass="124767">MNFLEGLNDKQREAVLHTEGPLLILAGAGSGKTRVLTHKIAYMIEEKGVFPGNILAITFTNKAANEMKERVRSLVGDKIDDIWIGTFHSICARILRRDIDKIGYNRSFVIYDTDDQKTVIKECIKEKNLNTETFKEKSILSTISSLKDTMVKPDSYINENYGDYYKRNIGELYALYEEKLKKNNALDFDDLILKAVELLSKKPEILEYYQKKFRYIYVDEYQDTNGTQYELVHLLSQRYKNLCVVGDDDQCVVEGSKIATVNGDISVEELKECNKIYSAAGKGEILEGTIEKIMKKRYEGPVIKIKTKSGKIIKTTPNHIMFGKLNPEPGVYYVYLMYRLDKGYRIGMTQGVRSRDKEIVNGLMVRLNQEHGDKAWIIRTCKSKQEAVFYEQLFSLKYQIPTCCYHAVGRNLTMDQKHIDRLFEGIDTRNNVVKLMDDLLLFEEYPHHRANAIIRGQSIRRIVNLSFFSGKKSGIESGWYSHKICFNTSGENLKERFIDSGFPTRNGNRETWRVETERVGYDEAVDYVKKIEALDANIEVVKRARLTEDNYFNYIPASHIRPNMSIPVYENGKIVEDIVSETSVEEYSGFVYDISVPNFRQYVCEDIVVHNSIYGWRGADIGNILNFERDFPNTKIIKLEQNYRSTKNILNVANSVIRNNNERKDKALWTTNKEGNPIGINMTFDEREESSLVAEKIMELTDEGKCRYRDFAILYRTNAQSRNFEEVFMRRNIPYRIVGGLKFYDRKEVKDIIAYLRLIQNPLDDVSLKRIINVPKRGIGNVTLEKVAKHAQGKGESLYSTLLDIEDVQGLSQRAMNNLKKFTDMINKYIAMSQVMGLKDFIEEVVYGTGYIKELEEENSVESTSRIENLKEFISVAVDFEMQNVDGNLEDFLANVSLLSDTDKTADVNEAVTMMTVHSAKGLEFPVVFLVGMEEGLFPIARAIDSESELEEERRLCYVAITRAEEQLFISYANMRTIYGSTTYSVPSRFLKEIPLEYVETNDKNKEMTKKDVIVKEFTRRDTKAPDLKDNKDEVKVGSKVRHKLWGVGTVVQLKDKGMDTEVVVAFEDKGLKKLLLSIAPIEVI</sequence>
<keyword evidence="3 13" id="KW-0547">Nucleotide-binding</keyword>
<dbReference type="Pfam" id="PF13361">
    <property type="entry name" value="UvrD_C"/>
    <property type="match status" value="1"/>
</dbReference>
<dbReference type="SMART" id="SM00306">
    <property type="entry name" value="HintN"/>
    <property type="match status" value="1"/>
</dbReference>
<keyword evidence="4 13" id="KW-0378">Hydrolase</keyword>
<dbReference type="AlphaFoldDB" id="A0A1M5S350"/>
<feature type="binding site" evidence="13">
    <location>
        <begin position="26"/>
        <end position="33"/>
    </location>
    <ligand>
        <name>ATP</name>
        <dbReference type="ChEBI" id="CHEBI:30616"/>
    </ligand>
</feature>
<dbReference type="OrthoDB" id="9810135at2"/>
<evidence type="ECO:0000256" key="10">
    <source>
        <dbReference type="ARBA" id="ARBA00034808"/>
    </source>
</evidence>
<dbReference type="Gene3D" id="1.10.10.160">
    <property type="match status" value="1"/>
</dbReference>
<evidence type="ECO:0000256" key="11">
    <source>
        <dbReference type="ARBA" id="ARBA00034900"/>
    </source>
</evidence>
<dbReference type="FunFam" id="1.10.486.10:FF:000003">
    <property type="entry name" value="ATP-dependent DNA helicase"/>
    <property type="match status" value="1"/>
</dbReference>
<feature type="domain" description="UvrD-like helicase C-terminal" evidence="15">
    <location>
        <begin position="647"/>
        <end position="922"/>
    </location>
</feature>
<dbReference type="Pfam" id="PF00580">
    <property type="entry name" value="UvrD-helicase"/>
    <property type="match status" value="1"/>
</dbReference>
<protein>
    <recommendedName>
        <fullName evidence="2">ATP-dependent DNA helicase PcrA</fullName>
        <ecNumber evidence="10">5.6.2.4</ecNumber>
    </recommendedName>
    <alternativeName>
        <fullName evidence="11">DNA 3'-5' helicase PcrA</fullName>
    </alternativeName>
</protein>
<evidence type="ECO:0000256" key="8">
    <source>
        <dbReference type="ARBA" id="ARBA00023235"/>
    </source>
</evidence>
<dbReference type="GO" id="GO:0009314">
    <property type="term" value="P:response to radiation"/>
    <property type="evidence" value="ECO:0007669"/>
    <property type="project" value="UniProtKB-ARBA"/>
</dbReference>
<dbReference type="STRING" id="1123281.SAMN02745180_00059"/>
<evidence type="ECO:0000313" key="16">
    <source>
        <dbReference type="EMBL" id="SHH32885.1"/>
    </source>
</evidence>
<proteinExistence type="inferred from homology"/>
<dbReference type="Pfam" id="PF21196">
    <property type="entry name" value="PcrA_UvrD_tudor"/>
    <property type="match status" value="1"/>
</dbReference>
<dbReference type="InterPro" id="IPR013986">
    <property type="entry name" value="DExx_box_DNA_helicase_dom_sf"/>
</dbReference>
<dbReference type="GO" id="GO:0003677">
    <property type="term" value="F:DNA binding"/>
    <property type="evidence" value="ECO:0007669"/>
    <property type="project" value="UniProtKB-KW"/>
</dbReference>
<dbReference type="InterPro" id="IPR014016">
    <property type="entry name" value="UvrD-like_ATP-bd"/>
</dbReference>
<dbReference type="GO" id="GO:0033202">
    <property type="term" value="C:DNA helicase complex"/>
    <property type="evidence" value="ECO:0007669"/>
    <property type="project" value="TreeGrafter"/>
</dbReference>
<keyword evidence="17" id="KW-1185">Reference proteome</keyword>
<dbReference type="CDD" id="cd00081">
    <property type="entry name" value="Hint"/>
    <property type="match status" value="2"/>
</dbReference>
<dbReference type="PROSITE" id="PS50817">
    <property type="entry name" value="INTEIN_N_TER"/>
    <property type="match status" value="1"/>
</dbReference>
<organism evidence="16 17">
    <name type="scientific">Sporanaerobacter acetigenes DSM 13106</name>
    <dbReference type="NCBI Taxonomy" id="1123281"/>
    <lineage>
        <taxon>Bacteria</taxon>
        <taxon>Bacillati</taxon>
        <taxon>Bacillota</taxon>
        <taxon>Tissierellia</taxon>
        <taxon>Tissierellales</taxon>
        <taxon>Sporanaerobacteraceae</taxon>
        <taxon>Sporanaerobacter</taxon>
    </lineage>
</organism>
<evidence type="ECO:0000259" key="14">
    <source>
        <dbReference type="PROSITE" id="PS51198"/>
    </source>
</evidence>
<evidence type="ECO:0000256" key="13">
    <source>
        <dbReference type="PROSITE-ProRule" id="PRU00560"/>
    </source>
</evidence>
<dbReference type="EMBL" id="FQXR01000002">
    <property type="protein sequence ID" value="SHH32885.1"/>
    <property type="molecule type" value="Genomic_DNA"/>
</dbReference>
<gene>
    <name evidence="16" type="ORF">SAMN02745180_00059</name>
</gene>
<dbReference type="GO" id="GO:0005524">
    <property type="term" value="F:ATP binding"/>
    <property type="evidence" value="ECO:0007669"/>
    <property type="project" value="UniProtKB-UniRule"/>
</dbReference>
<dbReference type="PROSITE" id="PS50818">
    <property type="entry name" value="INTEIN_C_TER"/>
    <property type="match status" value="1"/>
</dbReference>
<dbReference type="Pfam" id="PF14890">
    <property type="entry name" value="Intein_splicing"/>
    <property type="match status" value="1"/>
</dbReference>
<dbReference type="SUPFAM" id="SSF51294">
    <property type="entry name" value="Hedgehog/intein (Hint) domain"/>
    <property type="match status" value="1"/>
</dbReference>
<dbReference type="InterPro" id="IPR027417">
    <property type="entry name" value="P-loop_NTPase"/>
</dbReference>
<dbReference type="InterPro" id="IPR036844">
    <property type="entry name" value="Hint_dom_sf"/>
</dbReference>
<dbReference type="GO" id="GO:0005829">
    <property type="term" value="C:cytosol"/>
    <property type="evidence" value="ECO:0007669"/>
    <property type="project" value="TreeGrafter"/>
</dbReference>
<dbReference type="SUPFAM" id="SSF52540">
    <property type="entry name" value="P-loop containing nucleoside triphosphate hydrolases"/>
    <property type="match status" value="3"/>
</dbReference>
<comment type="similarity">
    <text evidence="1">Belongs to the helicase family. UvrD subfamily.</text>
</comment>
<evidence type="ECO:0000256" key="9">
    <source>
        <dbReference type="ARBA" id="ARBA00034617"/>
    </source>
</evidence>
<dbReference type="Gene3D" id="1.10.486.10">
    <property type="entry name" value="PCRA, domain 4"/>
    <property type="match status" value="1"/>
</dbReference>
<evidence type="ECO:0000256" key="3">
    <source>
        <dbReference type="ARBA" id="ARBA00022741"/>
    </source>
</evidence>
<evidence type="ECO:0000256" key="2">
    <source>
        <dbReference type="ARBA" id="ARBA00014807"/>
    </source>
</evidence>
<dbReference type="PROSITE" id="PS51217">
    <property type="entry name" value="UVRD_HELICASE_CTER"/>
    <property type="match status" value="1"/>
</dbReference>
<feature type="domain" description="UvrD-like helicase ATP-binding" evidence="14">
    <location>
        <begin position="5"/>
        <end position="646"/>
    </location>
</feature>
<comment type="catalytic activity">
    <reaction evidence="12">
        <text>ATP + H2O = ADP + phosphate + H(+)</text>
        <dbReference type="Rhea" id="RHEA:13065"/>
        <dbReference type="ChEBI" id="CHEBI:15377"/>
        <dbReference type="ChEBI" id="CHEBI:15378"/>
        <dbReference type="ChEBI" id="CHEBI:30616"/>
        <dbReference type="ChEBI" id="CHEBI:43474"/>
        <dbReference type="ChEBI" id="CHEBI:456216"/>
        <dbReference type="EC" id="5.6.2.4"/>
    </reaction>
</comment>